<dbReference type="EMBL" id="OZ075114">
    <property type="protein sequence ID" value="CAL5055764.1"/>
    <property type="molecule type" value="Genomic_DNA"/>
</dbReference>
<reference evidence="4" key="1">
    <citation type="submission" date="2024-10" db="EMBL/GenBank/DDBJ databases">
        <authorList>
            <person name="Ryan C."/>
        </authorList>
    </citation>
    <scope>NUCLEOTIDE SEQUENCE [LARGE SCALE GENOMIC DNA]</scope>
</reference>
<dbReference type="Proteomes" id="UP001497457">
    <property type="component" value="Chromosome 4rd"/>
</dbReference>
<dbReference type="EMBL" id="OZ075113">
    <property type="protein sequence ID" value="CAL5019453.1"/>
    <property type="molecule type" value="Genomic_DNA"/>
</dbReference>
<evidence type="ECO:0000313" key="2">
    <source>
        <dbReference type="EMBL" id="CAL4885252.1"/>
    </source>
</evidence>
<proteinExistence type="predicted"/>
<keyword evidence="5" id="KW-1185">Reference proteome</keyword>
<dbReference type="EMBL" id="OZ075111">
    <property type="protein sequence ID" value="CAL4885252.1"/>
    <property type="molecule type" value="Genomic_DNA"/>
</dbReference>
<name>A0ABC9EGA5_9POAL</name>
<protein>
    <submittedName>
        <fullName evidence="4">Uncharacterized protein</fullName>
    </submittedName>
</protein>
<dbReference type="AlphaFoldDB" id="A0ABC9EGA5"/>
<evidence type="ECO:0000313" key="4">
    <source>
        <dbReference type="EMBL" id="CAL5055764.1"/>
    </source>
</evidence>
<evidence type="ECO:0000256" key="1">
    <source>
        <dbReference type="SAM" id="MobiDB-lite"/>
    </source>
</evidence>
<evidence type="ECO:0000313" key="5">
    <source>
        <dbReference type="Proteomes" id="UP001497457"/>
    </source>
</evidence>
<feature type="region of interest" description="Disordered" evidence="1">
    <location>
        <begin position="56"/>
        <end position="81"/>
    </location>
</feature>
<gene>
    <name evidence="2" type="ORF">URODEC1_LOCUS400</name>
    <name evidence="3" type="ORF">URODEC1_LOCUS74769</name>
    <name evidence="4" type="ORF">URODEC1_LOCUS94627</name>
</gene>
<sequence length="134" mass="13820">MQALPPAKDEAAAAEASVTAPIPSPRPGTKAGKPTTLLDVQEVGWITRELERLLAREQKSGGGGDDANHRRTRRAKLSPAPRKGGFLAELLGRHAVSICGGSDATVGSSAAAAGVHRRGSRRGGCGSCREVEMA</sequence>
<accession>A0ABC9EGA5</accession>
<feature type="region of interest" description="Disordered" evidence="1">
    <location>
        <begin position="1"/>
        <end position="35"/>
    </location>
</feature>
<dbReference type="Proteomes" id="UP001497457">
    <property type="component" value="Chromosome 1b"/>
</dbReference>
<dbReference type="Proteomes" id="UP001497457">
    <property type="component" value="Chromosome 3rd"/>
</dbReference>
<organism evidence="4 5">
    <name type="scientific">Urochloa decumbens</name>
    <dbReference type="NCBI Taxonomy" id="240449"/>
    <lineage>
        <taxon>Eukaryota</taxon>
        <taxon>Viridiplantae</taxon>
        <taxon>Streptophyta</taxon>
        <taxon>Embryophyta</taxon>
        <taxon>Tracheophyta</taxon>
        <taxon>Spermatophyta</taxon>
        <taxon>Magnoliopsida</taxon>
        <taxon>Liliopsida</taxon>
        <taxon>Poales</taxon>
        <taxon>Poaceae</taxon>
        <taxon>PACMAD clade</taxon>
        <taxon>Panicoideae</taxon>
        <taxon>Panicodae</taxon>
        <taxon>Paniceae</taxon>
        <taxon>Melinidinae</taxon>
        <taxon>Urochloa</taxon>
    </lineage>
</organism>
<evidence type="ECO:0000313" key="3">
    <source>
        <dbReference type="EMBL" id="CAL5019453.1"/>
    </source>
</evidence>